<dbReference type="PANTHER" id="PTHR28264:SF1">
    <property type="entry name" value="CYTOCHROME C OXIDASE SUBUNIT 6C"/>
    <property type="match status" value="1"/>
</dbReference>
<comment type="subcellular location">
    <subcellularLocation>
        <location evidence="1">Mitochondrion inner membrane</location>
    </subcellularLocation>
</comment>
<organism evidence="8 9">
    <name type="scientific">Thelephora terrestris</name>
    <dbReference type="NCBI Taxonomy" id="56493"/>
    <lineage>
        <taxon>Eukaryota</taxon>
        <taxon>Fungi</taxon>
        <taxon>Dikarya</taxon>
        <taxon>Basidiomycota</taxon>
        <taxon>Agaricomycotina</taxon>
        <taxon>Agaricomycetes</taxon>
        <taxon>Thelephorales</taxon>
        <taxon>Thelephoraceae</taxon>
        <taxon>Thelephora</taxon>
    </lineage>
</organism>
<evidence type="ECO:0000256" key="1">
    <source>
        <dbReference type="ARBA" id="ARBA00004273"/>
    </source>
</evidence>
<dbReference type="Proteomes" id="UP000736335">
    <property type="component" value="Unassembled WGS sequence"/>
</dbReference>
<reference evidence="8" key="2">
    <citation type="submission" date="2020-11" db="EMBL/GenBank/DDBJ databases">
        <authorList>
            <consortium name="DOE Joint Genome Institute"/>
            <person name="Kuo A."/>
            <person name="Miyauchi S."/>
            <person name="Kiss E."/>
            <person name="Drula E."/>
            <person name="Kohler A."/>
            <person name="Sanchez-Garcia M."/>
            <person name="Andreopoulos B."/>
            <person name="Barry K.W."/>
            <person name="Bonito G."/>
            <person name="Buee M."/>
            <person name="Carver A."/>
            <person name="Chen C."/>
            <person name="Cichocki N."/>
            <person name="Clum A."/>
            <person name="Culley D."/>
            <person name="Crous P.W."/>
            <person name="Fauchery L."/>
            <person name="Girlanda M."/>
            <person name="Hayes R."/>
            <person name="Keri Z."/>
            <person name="Labutti K."/>
            <person name="Lipzen A."/>
            <person name="Lombard V."/>
            <person name="Magnuson J."/>
            <person name="Maillard F."/>
            <person name="Morin E."/>
            <person name="Murat C."/>
            <person name="Nolan M."/>
            <person name="Ohm R."/>
            <person name="Pangilinan J."/>
            <person name="Pereira M."/>
            <person name="Perotto S."/>
            <person name="Peter M."/>
            <person name="Riley R."/>
            <person name="Sitrit Y."/>
            <person name="Stielow B."/>
            <person name="Szollosi G."/>
            <person name="Zifcakova L."/>
            <person name="Stursova M."/>
            <person name="Spatafora J.W."/>
            <person name="Tedersoo L."/>
            <person name="Vaario L.-M."/>
            <person name="Yamada A."/>
            <person name="Yan M."/>
            <person name="Wang P."/>
            <person name="Xu J."/>
            <person name="Bruns T."/>
            <person name="Baldrian P."/>
            <person name="Vilgalys R."/>
            <person name="Henrissat B."/>
            <person name="Grigoriev I.V."/>
            <person name="Hibbett D."/>
            <person name="Nagy L.G."/>
            <person name="Martin F.M."/>
        </authorList>
    </citation>
    <scope>NUCLEOTIDE SEQUENCE</scope>
    <source>
        <strain evidence="8">UH-Tt-Lm1</strain>
    </source>
</reference>
<comment type="caution">
    <text evidence="8">The sequence shown here is derived from an EMBL/GenBank/DDBJ whole genome shotgun (WGS) entry which is preliminary data.</text>
</comment>
<keyword evidence="6 7" id="KW-0472">Membrane</keyword>
<evidence type="ECO:0008006" key="10">
    <source>
        <dbReference type="Google" id="ProtNLM"/>
    </source>
</evidence>
<keyword evidence="2 7" id="KW-0812">Transmembrane</keyword>
<dbReference type="PANTHER" id="PTHR28264">
    <property type="entry name" value="CYTOCHROME C OXIDASE SUBUNIT 7A"/>
    <property type="match status" value="1"/>
</dbReference>
<evidence type="ECO:0000256" key="6">
    <source>
        <dbReference type="ARBA" id="ARBA00023136"/>
    </source>
</evidence>
<gene>
    <name evidence="8" type="ORF">BJ322DRAFT_1088911</name>
</gene>
<name>A0A9P6H520_9AGAM</name>
<evidence type="ECO:0000256" key="7">
    <source>
        <dbReference type="SAM" id="Phobius"/>
    </source>
</evidence>
<dbReference type="GO" id="GO:0004129">
    <property type="term" value="F:cytochrome-c oxidase activity"/>
    <property type="evidence" value="ECO:0007669"/>
    <property type="project" value="TreeGrafter"/>
</dbReference>
<dbReference type="GO" id="GO:0006123">
    <property type="term" value="P:mitochondrial electron transport, cytochrome c to oxygen"/>
    <property type="evidence" value="ECO:0007669"/>
    <property type="project" value="TreeGrafter"/>
</dbReference>
<evidence type="ECO:0000313" key="8">
    <source>
        <dbReference type="EMBL" id="KAF9779164.1"/>
    </source>
</evidence>
<evidence type="ECO:0000313" key="9">
    <source>
        <dbReference type="Proteomes" id="UP000736335"/>
    </source>
</evidence>
<dbReference type="EMBL" id="WIUZ02000020">
    <property type="protein sequence ID" value="KAF9779164.1"/>
    <property type="molecule type" value="Genomic_DNA"/>
</dbReference>
<evidence type="ECO:0000256" key="5">
    <source>
        <dbReference type="ARBA" id="ARBA00023128"/>
    </source>
</evidence>
<reference evidence="8" key="1">
    <citation type="journal article" date="2020" name="Nat. Commun.">
        <title>Large-scale genome sequencing of mycorrhizal fungi provides insights into the early evolution of symbiotic traits.</title>
        <authorList>
            <person name="Miyauchi S."/>
            <person name="Kiss E."/>
            <person name="Kuo A."/>
            <person name="Drula E."/>
            <person name="Kohler A."/>
            <person name="Sanchez-Garcia M."/>
            <person name="Morin E."/>
            <person name="Andreopoulos B."/>
            <person name="Barry K.W."/>
            <person name="Bonito G."/>
            <person name="Buee M."/>
            <person name="Carver A."/>
            <person name="Chen C."/>
            <person name="Cichocki N."/>
            <person name="Clum A."/>
            <person name="Culley D."/>
            <person name="Crous P.W."/>
            <person name="Fauchery L."/>
            <person name="Girlanda M."/>
            <person name="Hayes R.D."/>
            <person name="Keri Z."/>
            <person name="LaButti K."/>
            <person name="Lipzen A."/>
            <person name="Lombard V."/>
            <person name="Magnuson J."/>
            <person name="Maillard F."/>
            <person name="Murat C."/>
            <person name="Nolan M."/>
            <person name="Ohm R.A."/>
            <person name="Pangilinan J."/>
            <person name="Pereira M.F."/>
            <person name="Perotto S."/>
            <person name="Peter M."/>
            <person name="Pfister S."/>
            <person name="Riley R."/>
            <person name="Sitrit Y."/>
            <person name="Stielow J.B."/>
            <person name="Szollosi G."/>
            <person name="Zifcakova L."/>
            <person name="Stursova M."/>
            <person name="Spatafora J.W."/>
            <person name="Tedersoo L."/>
            <person name="Vaario L.M."/>
            <person name="Yamada A."/>
            <person name="Yan M."/>
            <person name="Wang P."/>
            <person name="Xu J."/>
            <person name="Bruns T."/>
            <person name="Baldrian P."/>
            <person name="Vilgalys R."/>
            <person name="Dunand C."/>
            <person name="Henrissat B."/>
            <person name="Grigoriev I.V."/>
            <person name="Hibbett D."/>
            <person name="Nagy L.G."/>
            <person name="Martin F.M."/>
        </authorList>
    </citation>
    <scope>NUCLEOTIDE SEQUENCE</scope>
    <source>
        <strain evidence="8">UH-Tt-Lm1</strain>
    </source>
</reference>
<dbReference type="CDD" id="cd22888">
    <property type="entry name" value="CcO_VIIa_fungal"/>
    <property type="match status" value="1"/>
</dbReference>
<keyword evidence="3" id="KW-0999">Mitochondrion inner membrane</keyword>
<evidence type="ECO:0000256" key="2">
    <source>
        <dbReference type="ARBA" id="ARBA00022692"/>
    </source>
</evidence>
<evidence type="ECO:0000256" key="3">
    <source>
        <dbReference type="ARBA" id="ARBA00022792"/>
    </source>
</evidence>
<proteinExistence type="predicted"/>
<keyword evidence="4 7" id="KW-1133">Transmembrane helix</keyword>
<accession>A0A9P6H520</accession>
<keyword evidence="9" id="KW-1185">Reference proteome</keyword>
<dbReference type="AlphaFoldDB" id="A0A9P6H520"/>
<feature type="transmembrane region" description="Helical" evidence="7">
    <location>
        <begin position="14"/>
        <end position="35"/>
    </location>
</feature>
<dbReference type="GO" id="GO:0005743">
    <property type="term" value="C:mitochondrial inner membrane"/>
    <property type="evidence" value="ECO:0007669"/>
    <property type="project" value="UniProtKB-SubCell"/>
</dbReference>
<keyword evidence="5" id="KW-0496">Mitochondrion</keyword>
<evidence type="ECO:0000256" key="4">
    <source>
        <dbReference type="ARBA" id="ARBA00022989"/>
    </source>
</evidence>
<protein>
    <recommendedName>
        <fullName evidence="10">Cytochrome c oxidase polypeptide VIIA</fullName>
    </recommendedName>
</protein>
<sequence length="54" mass="6105">MAIAPITGKLRKRFWVDLTTALGLGIGAGYAYWYGVHLKSCKQHRLFLSPRKTI</sequence>